<name>A0ABY7FX86_MYAAR</name>
<feature type="compositionally biased region" description="Basic and acidic residues" evidence="3">
    <location>
        <begin position="379"/>
        <end position="396"/>
    </location>
</feature>
<comment type="similarity">
    <text evidence="1">Belongs to the WASH1 family.</text>
</comment>
<dbReference type="EMBL" id="CP111025">
    <property type="protein sequence ID" value="WAR26795.1"/>
    <property type="molecule type" value="Genomic_DNA"/>
</dbReference>
<organism evidence="5 6">
    <name type="scientific">Mya arenaria</name>
    <name type="common">Soft-shell clam</name>
    <dbReference type="NCBI Taxonomy" id="6604"/>
    <lineage>
        <taxon>Eukaryota</taxon>
        <taxon>Metazoa</taxon>
        <taxon>Spiralia</taxon>
        <taxon>Lophotrochozoa</taxon>
        <taxon>Mollusca</taxon>
        <taxon>Bivalvia</taxon>
        <taxon>Autobranchia</taxon>
        <taxon>Heteroconchia</taxon>
        <taxon>Euheterodonta</taxon>
        <taxon>Imparidentia</taxon>
        <taxon>Neoheterodontei</taxon>
        <taxon>Myida</taxon>
        <taxon>Myoidea</taxon>
        <taxon>Myidae</taxon>
        <taxon>Mya</taxon>
    </lineage>
</organism>
<gene>
    <name evidence="5" type="ORF">MAR_012499</name>
</gene>
<accession>A0ABY7FX86</accession>
<proteinExistence type="inferred from homology"/>
<evidence type="ECO:0000313" key="5">
    <source>
        <dbReference type="EMBL" id="WAR26795.1"/>
    </source>
</evidence>
<dbReference type="InterPro" id="IPR021854">
    <property type="entry name" value="WASH1_WAHD"/>
</dbReference>
<feature type="compositionally biased region" description="Pro residues" evidence="3">
    <location>
        <begin position="295"/>
        <end position="347"/>
    </location>
</feature>
<dbReference type="PANTHER" id="PTHR23331">
    <property type="entry name" value="CXYORF1"/>
    <property type="match status" value="1"/>
</dbReference>
<dbReference type="Proteomes" id="UP001164746">
    <property type="component" value="Chromosome 14"/>
</dbReference>
<feature type="domain" description="WH2" evidence="4">
    <location>
        <begin position="358"/>
        <end position="380"/>
    </location>
</feature>
<dbReference type="PANTHER" id="PTHR23331:SF1">
    <property type="entry name" value="WASH COMPLEX SUBUNIT 1"/>
    <property type="match status" value="1"/>
</dbReference>
<dbReference type="InterPro" id="IPR003124">
    <property type="entry name" value="WH2_dom"/>
</dbReference>
<evidence type="ECO:0000256" key="3">
    <source>
        <dbReference type="SAM" id="MobiDB-lite"/>
    </source>
</evidence>
<dbReference type="InterPro" id="IPR028290">
    <property type="entry name" value="WASH1"/>
</dbReference>
<dbReference type="Pfam" id="PF11945">
    <property type="entry name" value="WASH_WAHD"/>
    <property type="match status" value="1"/>
</dbReference>
<dbReference type="PROSITE" id="PS51082">
    <property type="entry name" value="WH2"/>
    <property type="match status" value="1"/>
</dbReference>
<keyword evidence="2" id="KW-0009">Actin-binding</keyword>
<evidence type="ECO:0000256" key="1">
    <source>
        <dbReference type="ARBA" id="ARBA00005602"/>
    </source>
</evidence>
<evidence type="ECO:0000256" key="2">
    <source>
        <dbReference type="ARBA" id="ARBA00023203"/>
    </source>
</evidence>
<feature type="region of interest" description="Disordered" evidence="3">
    <location>
        <begin position="263"/>
        <end position="477"/>
    </location>
</feature>
<sequence length="477" mass="50651">MPTMSSQPFNAPGIADDLRQDETINQVVDSLEYLDKIANEIFNRIHTRVASNSDQLRKINDRVNLAQAKIDKIKGSNKATKVFASAKYPSQNATEFYGTVFEPDRSLKEPKRPNYHVQAKHRPMDDTLLKGKLQYYHVKSGRRKKGDGNKGEGLGGLPKKIPSVSSLLLFNTSENPYKKYVMLDPLGVVTKTRTALEEEGSMMAEAPNTIKTNEELQRLQADNYFYVPGIGEVPELDVPVALPNLLGVADDVMYSAELGDSIAPSVMGGNMPELPSVVPEGETVPPGPTTGGGTAPPPPPAGPPPSEPPPPPPPPPGPPPPPPPGDGGAPPPPPPPAAGPPPPPPADIPKEVSGGDGGRSSLMDAIRKAGGAGQAKLKNAKEKKDEVKKKRKEEKSAGSSAVSSGGGDLMSDLFSKLTMRRRGISGDKKGGADSSEKSESSGGAHSAMDKISSMIPPPPKMETVEESKVVDEEEDWE</sequence>
<feature type="compositionally biased region" description="Basic and acidic residues" evidence="3">
    <location>
        <begin position="424"/>
        <end position="439"/>
    </location>
</feature>
<reference evidence="5" key="1">
    <citation type="submission" date="2022-11" db="EMBL/GenBank/DDBJ databases">
        <title>Centuries of genome instability and evolution in soft-shell clam transmissible cancer (bioRxiv).</title>
        <authorList>
            <person name="Hart S.F.M."/>
            <person name="Yonemitsu M.A."/>
            <person name="Giersch R.M."/>
            <person name="Beal B.F."/>
            <person name="Arriagada G."/>
            <person name="Davis B.W."/>
            <person name="Ostrander E.A."/>
            <person name="Goff S.P."/>
            <person name="Metzger M.J."/>
        </authorList>
    </citation>
    <scope>NUCLEOTIDE SEQUENCE</scope>
    <source>
        <strain evidence="5">MELC-2E11</strain>
        <tissue evidence="5">Siphon/mantle</tissue>
    </source>
</reference>
<evidence type="ECO:0000259" key="4">
    <source>
        <dbReference type="PROSITE" id="PS51082"/>
    </source>
</evidence>
<protein>
    <submittedName>
        <fullName evidence="5">WASH1-like protein</fullName>
    </submittedName>
</protein>
<keyword evidence="6" id="KW-1185">Reference proteome</keyword>
<evidence type="ECO:0000313" key="6">
    <source>
        <dbReference type="Proteomes" id="UP001164746"/>
    </source>
</evidence>